<feature type="domain" description="Fungal lipase-type" evidence="5">
    <location>
        <begin position="102"/>
        <end position="251"/>
    </location>
</feature>
<dbReference type="OrthoDB" id="5522031at2"/>
<keyword evidence="1" id="KW-0378">Hydrolase</keyword>
<name>A0A433WCD8_9BACT</name>
<evidence type="ECO:0000256" key="2">
    <source>
        <dbReference type="ARBA" id="ARBA00022946"/>
    </source>
</evidence>
<keyword evidence="3" id="KW-0442">Lipid degradation</keyword>
<dbReference type="Pfam" id="PF01764">
    <property type="entry name" value="Lipase_3"/>
    <property type="match status" value="1"/>
</dbReference>
<dbReference type="PANTHER" id="PTHR31403:SF7">
    <property type="entry name" value="PHOSPHOLIPASE A1-IGAMMA3, CHLOROPLASTIC"/>
    <property type="match status" value="1"/>
</dbReference>
<dbReference type="EMBL" id="RIAR02000003">
    <property type="protein sequence ID" value="NSL91212.1"/>
    <property type="molecule type" value="Genomic_DNA"/>
</dbReference>
<evidence type="ECO:0000259" key="5">
    <source>
        <dbReference type="Pfam" id="PF01764"/>
    </source>
</evidence>
<evidence type="ECO:0000313" key="6">
    <source>
        <dbReference type="EMBL" id="NSL91212.1"/>
    </source>
</evidence>
<protein>
    <submittedName>
        <fullName evidence="6">Lipase family protein</fullName>
    </submittedName>
</protein>
<evidence type="ECO:0000256" key="1">
    <source>
        <dbReference type="ARBA" id="ARBA00022801"/>
    </source>
</evidence>
<dbReference type="PANTHER" id="PTHR31403">
    <property type="entry name" value="PHOSPHOLIPASE A1-IBETA2, CHLOROPLASTIC"/>
    <property type="match status" value="1"/>
</dbReference>
<dbReference type="SUPFAM" id="SSF53474">
    <property type="entry name" value="alpha/beta-Hydrolases"/>
    <property type="match status" value="1"/>
</dbReference>
<dbReference type="AlphaFoldDB" id="A0A433WCD8"/>
<dbReference type="Proteomes" id="UP000281028">
    <property type="component" value="Unassembled WGS sequence"/>
</dbReference>
<dbReference type="Gene3D" id="3.40.50.1820">
    <property type="entry name" value="alpha/beta hydrolase"/>
    <property type="match status" value="1"/>
</dbReference>
<dbReference type="GO" id="GO:0004620">
    <property type="term" value="F:phospholipase activity"/>
    <property type="evidence" value="ECO:0007669"/>
    <property type="project" value="UniProtKB-ARBA"/>
</dbReference>
<keyword evidence="7" id="KW-1185">Reference proteome</keyword>
<reference evidence="6" key="1">
    <citation type="submission" date="2020-05" db="EMBL/GenBank/DDBJ databases">
        <title>Chitinophaga laudate sp. nov., isolated from a tropical peat swamp.</title>
        <authorList>
            <person name="Goh C.B.S."/>
            <person name="Lee M.S."/>
            <person name="Parimannan S."/>
            <person name="Pasbakhsh P."/>
            <person name="Yule C.M."/>
            <person name="Rajandas H."/>
            <person name="Loke S."/>
            <person name="Croft L."/>
            <person name="Tan J.B.L."/>
        </authorList>
    </citation>
    <scope>NUCLEOTIDE SEQUENCE</scope>
    <source>
        <strain evidence="6">Mgbs1</strain>
    </source>
</reference>
<accession>A0A433WCD8</accession>
<comment type="caution">
    <text evidence="6">The sequence shown here is derived from an EMBL/GenBank/DDBJ whole genome shotgun (WGS) entry which is preliminary data.</text>
</comment>
<gene>
    <name evidence="6" type="ORF">ECE50_030600</name>
</gene>
<evidence type="ECO:0000313" key="7">
    <source>
        <dbReference type="Proteomes" id="UP000281028"/>
    </source>
</evidence>
<organism evidence="6 7">
    <name type="scientific">Chitinophaga solisilvae</name>
    <dbReference type="NCBI Taxonomy" id="1233460"/>
    <lineage>
        <taxon>Bacteria</taxon>
        <taxon>Pseudomonadati</taxon>
        <taxon>Bacteroidota</taxon>
        <taxon>Chitinophagia</taxon>
        <taxon>Chitinophagales</taxon>
        <taxon>Chitinophagaceae</taxon>
        <taxon>Chitinophaga</taxon>
    </lineage>
</organism>
<dbReference type="CDD" id="cd00519">
    <property type="entry name" value="Lipase_3"/>
    <property type="match status" value="1"/>
</dbReference>
<dbReference type="GO" id="GO:0016042">
    <property type="term" value="P:lipid catabolic process"/>
    <property type="evidence" value="ECO:0007669"/>
    <property type="project" value="UniProtKB-KW"/>
</dbReference>
<evidence type="ECO:0000256" key="3">
    <source>
        <dbReference type="ARBA" id="ARBA00022963"/>
    </source>
</evidence>
<dbReference type="InterPro" id="IPR002921">
    <property type="entry name" value="Fungal_lipase-type"/>
</dbReference>
<keyword evidence="2" id="KW-0809">Transit peptide</keyword>
<proteinExistence type="predicted"/>
<evidence type="ECO:0000256" key="4">
    <source>
        <dbReference type="ARBA" id="ARBA00023098"/>
    </source>
</evidence>
<sequence>METQSQSQSVAISLSEAIKYAKLVDLADLVFKLAVKNSDTNAQQNPSILAYRNVLKSKTYQLQVDTNFELQYKLLYNIQTMENGSPVFYGFIAQNKSTNDYVITFRGTETISEIGSDDYIVPTTFNEFNNNAQVPAGFYDLYESAVVTSLPHDTNQVSVPLKNVAANPVSIMPDVQKVLTVVAGHSLGATIATYFAAAVSIGQDKDIDLSIYTFASPMTGDKTFSDTFNSNVGRSQRVYNVPDNVPNLPQWFINGKNIYTQVAKAYKVDSTNDSNVVSGAGCAHQLPVYQYLLEKLNGNTNPGILNDGFTDCNSGS</sequence>
<keyword evidence="4" id="KW-0443">Lipid metabolism</keyword>
<dbReference type="InterPro" id="IPR029058">
    <property type="entry name" value="AB_hydrolase_fold"/>
</dbReference>